<organism evidence="2 3">
    <name type="scientific">Saccharopolyspora gregorii</name>
    <dbReference type="NCBI Taxonomy" id="33914"/>
    <lineage>
        <taxon>Bacteria</taxon>
        <taxon>Bacillati</taxon>
        <taxon>Actinomycetota</taxon>
        <taxon>Actinomycetes</taxon>
        <taxon>Pseudonocardiales</taxon>
        <taxon>Pseudonocardiaceae</taxon>
        <taxon>Saccharopolyspora</taxon>
    </lineage>
</organism>
<feature type="region of interest" description="Disordered" evidence="1">
    <location>
        <begin position="88"/>
        <end position="107"/>
    </location>
</feature>
<dbReference type="RefSeq" id="WP_258348687.1">
    <property type="nucleotide sequence ID" value="NZ_BAAAYK010000038.1"/>
</dbReference>
<dbReference type="EMBL" id="BAAAYK010000038">
    <property type="protein sequence ID" value="GAA3357322.1"/>
    <property type="molecule type" value="Genomic_DNA"/>
</dbReference>
<protein>
    <recommendedName>
        <fullName evidence="4">DUF4280 domain-containing protein</fullName>
    </recommendedName>
</protein>
<evidence type="ECO:0008006" key="4">
    <source>
        <dbReference type="Google" id="ProtNLM"/>
    </source>
</evidence>
<sequence length="107" mass="10949">MTGGNLVTAATAVHCPHGGRIVAATAAASIRADGQTVRTTGETYAVLGCPNLSGPCRTVRFTPRAGGLLVDGVPALLDDTDGQCFSADLRPQGPPVFRGDSRGVRCR</sequence>
<name>A0ABP6RNK5_9PSEU</name>
<dbReference type="Proteomes" id="UP001500483">
    <property type="component" value="Unassembled WGS sequence"/>
</dbReference>
<proteinExistence type="predicted"/>
<evidence type="ECO:0000313" key="3">
    <source>
        <dbReference type="Proteomes" id="UP001500483"/>
    </source>
</evidence>
<keyword evidence="3" id="KW-1185">Reference proteome</keyword>
<reference evidence="3" key="1">
    <citation type="journal article" date="2019" name="Int. J. Syst. Evol. Microbiol.">
        <title>The Global Catalogue of Microorganisms (GCM) 10K type strain sequencing project: providing services to taxonomists for standard genome sequencing and annotation.</title>
        <authorList>
            <consortium name="The Broad Institute Genomics Platform"/>
            <consortium name="The Broad Institute Genome Sequencing Center for Infectious Disease"/>
            <person name="Wu L."/>
            <person name="Ma J."/>
        </authorList>
    </citation>
    <scope>NUCLEOTIDE SEQUENCE [LARGE SCALE GENOMIC DNA]</scope>
    <source>
        <strain evidence="3">JCM 9687</strain>
    </source>
</reference>
<gene>
    <name evidence="2" type="ORF">GCM10020366_24890</name>
</gene>
<evidence type="ECO:0000313" key="2">
    <source>
        <dbReference type="EMBL" id="GAA3357322.1"/>
    </source>
</evidence>
<evidence type="ECO:0000256" key="1">
    <source>
        <dbReference type="SAM" id="MobiDB-lite"/>
    </source>
</evidence>
<comment type="caution">
    <text evidence="2">The sequence shown here is derived from an EMBL/GenBank/DDBJ whole genome shotgun (WGS) entry which is preliminary data.</text>
</comment>
<accession>A0ABP6RNK5</accession>